<dbReference type="SUPFAM" id="SSF56176">
    <property type="entry name" value="FAD-binding/transporter-associated domain-like"/>
    <property type="match status" value="1"/>
</dbReference>
<evidence type="ECO:0000256" key="3">
    <source>
        <dbReference type="ARBA" id="ARBA00022827"/>
    </source>
</evidence>
<comment type="caution">
    <text evidence="7">The sequence shown here is derived from an EMBL/GenBank/DDBJ whole genome shotgun (WGS) entry which is preliminary data.</text>
</comment>
<feature type="chain" id="PRO_5042141838" evidence="5">
    <location>
        <begin position="19"/>
        <end position="486"/>
    </location>
</feature>
<evidence type="ECO:0000256" key="5">
    <source>
        <dbReference type="SAM" id="SignalP"/>
    </source>
</evidence>
<keyword evidence="4" id="KW-0560">Oxidoreductase</keyword>
<name>A0AAD7BBG0_9AGAR</name>
<dbReference type="InterPro" id="IPR016166">
    <property type="entry name" value="FAD-bd_PCMH"/>
</dbReference>
<dbReference type="Pfam" id="PF01565">
    <property type="entry name" value="FAD_binding_4"/>
    <property type="match status" value="1"/>
</dbReference>
<keyword evidence="8" id="KW-1185">Reference proteome</keyword>
<evidence type="ECO:0000313" key="8">
    <source>
        <dbReference type="Proteomes" id="UP001221142"/>
    </source>
</evidence>
<keyword evidence="3" id="KW-0274">FAD</keyword>
<dbReference type="InterPro" id="IPR006094">
    <property type="entry name" value="Oxid_FAD_bind_N"/>
</dbReference>
<dbReference type="InterPro" id="IPR036318">
    <property type="entry name" value="FAD-bd_PCMH-like_sf"/>
</dbReference>
<comment type="similarity">
    <text evidence="1">Belongs to the oxygen-dependent FAD-linked oxidoreductase family.</text>
</comment>
<evidence type="ECO:0000313" key="7">
    <source>
        <dbReference type="EMBL" id="KAJ7616044.1"/>
    </source>
</evidence>
<gene>
    <name evidence="7" type="ORF">FB45DRAFT_1008218</name>
</gene>
<feature type="domain" description="FAD-binding PCMH-type" evidence="6">
    <location>
        <begin position="60"/>
        <end position="231"/>
    </location>
</feature>
<evidence type="ECO:0000259" key="6">
    <source>
        <dbReference type="PROSITE" id="PS51387"/>
    </source>
</evidence>
<dbReference type="PANTHER" id="PTHR42973">
    <property type="entry name" value="BINDING OXIDOREDUCTASE, PUTATIVE (AFU_ORTHOLOGUE AFUA_1G17690)-RELATED"/>
    <property type="match status" value="1"/>
</dbReference>
<dbReference type="InterPro" id="IPR050416">
    <property type="entry name" value="FAD-linked_Oxidoreductase"/>
</dbReference>
<proteinExistence type="inferred from homology"/>
<dbReference type="Gene3D" id="3.30.465.10">
    <property type="match status" value="1"/>
</dbReference>
<dbReference type="GO" id="GO:0071949">
    <property type="term" value="F:FAD binding"/>
    <property type="evidence" value="ECO:0007669"/>
    <property type="project" value="InterPro"/>
</dbReference>
<dbReference type="Proteomes" id="UP001221142">
    <property type="component" value="Unassembled WGS sequence"/>
</dbReference>
<dbReference type="InterPro" id="IPR016169">
    <property type="entry name" value="FAD-bd_PCMH_sub2"/>
</dbReference>
<feature type="signal peptide" evidence="5">
    <location>
        <begin position="1"/>
        <end position="18"/>
    </location>
</feature>
<reference evidence="7" key="1">
    <citation type="submission" date="2023-03" db="EMBL/GenBank/DDBJ databases">
        <title>Massive genome expansion in bonnet fungi (Mycena s.s.) driven by repeated elements and novel gene families across ecological guilds.</title>
        <authorList>
            <consortium name="Lawrence Berkeley National Laboratory"/>
            <person name="Harder C.B."/>
            <person name="Miyauchi S."/>
            <person name="Viragh M."/>
            <person name="Kuo A."/>
            <person name="Thoen E."/>
            <person name="Andreopoulos B."/>
            <person name="Lu D."/>
            <person name="Skrede I."/>
            <person name="Drula E."/>
            <person name="Henrissat B."/>
            <person name="Morin E."/>
            <person name="Kohler A."/>
            <person name="Barry K."/>
            <person name="LaButti K."/>
            <person name="Morin E."/>
            <person name="Salamov A."/>
            <person name="Lipzen A."/>
            <person name="Mereny Z."/>
            <person name="Hegedus B."/>
            <person name="Baldrian P."/>
            <person name="Stursova M."/>
            <person name="Weitz H."/>
            <person name="Taylor A."/>
            <person name="Grigoriev I.V."/>
            <person name="Nagy L.G."/>
            <person name="Martin F."/>
            <person name="Kauserud H."/>
        </authorList>
    </citation>
    <scope>NUCLEOTIDE SEQUENCE</scope>
    <source>
        <strain evidence="7">9284</strain>
    </source>
</reference>
<evidence type="ECO:0000256" key="4">
    <source>
        <dbReference type="ARBA" id="ARBA00023002"/>
    </source>
</evidence>
<sequence>MLPLVVSFVSLFAASASAQASAASTAACQAILQALGSTKVQSSGAMYDNTADTYWSFFNTVDLPTCIVYPSSASDVQVAMTQIFDAGSDYAVRAGAHSPMIGWNSINDGVLISFEEMTAVSYSSTTDTITLQPGTTAGGVEEAVESFGVSAIWGRANVIGSGLLLGGGISFEGPLYGWASDRIKEMDVVLVTGQLVTASATNEYADLFLALKGGANRFGIVTRYELYAAHTGTKDDKLWYGGLVVYPASSTTALLTAISHYVRDATDPNAGGIMLVSASDTTSATAHACYFFYKGTTLPTSIFGELLSVPSTSQTFSTYSFYDITFLITGDDGPNGQQFGATAFVGDESGAAFLNGYNNLVNFTQTFSEQLIGSFFTVSPIPLSQWAASLSGENAIGNPGVNYGAIDFNLVFPDNESTRPAALNDAFELLLSQNPPSPGLPLYMNECHESQEVLASYPNYALLQAAYAKYDPTGFNVAHTKGPKGL</sequence>
<dbReference type="GO" id="GO:0016491">
    <property type="term" value="F:oxidoreductase activity"/>
    <property type="evidence" value="ECO:0007669"/>
    <property type="project" value="UniProtKB-KW"/>
</dbReference>
<protein>
    <submittedName>
        <fullName evidence="7">FAD-binding domain-containing protein</fullName>
    </submittedName>
</protein>
<evidence type="ECO:0000256" key="2">
    <source>
        <dbReference type="ARBA" id="ARBA00022630"/>
    </source>
</evidence>
<keyword evidence="5" id="KW-0732">Signal</keyword>
<dbReference type="EMBL" id="JARKIF010000023">
    <property type="protein sequence ID" value="KAJ7616044.1"/>
    <property type="molecule type" value="Genomic_DNA"/>
</dbReference>
<organism evidence="7 8">
    <name type="scientific">Roridomyces roridus</name>
    <dbReference type="NCBI Taxonomy" id="1738132"/>
    <lineage>
        <taxon>Eukaryota</taxon>
        <taxon>Fungi</taxon>
        <taxon>Dikarya</taxon>
        <taxon>Basidiomycota</taxon>
        <taxon>Agaricomycotina</taxon>
        <taxon>Agaricomycetes</taxon>
        <taxon>Agaricomycetidae</taxon>
        <taxon>Agaricales</taxon>
        <taxon>Marasmiineae</taxon>
        <taxon>Mycenaceae</taxon>
        <taxon>Roridomyces</taxon>
    </lineage>
</organism>
<keyword evidence="2" id="KW-0285">Flavoprotein</keyword>
<dbReference type="AlphaFoldDB" id="A0AAD7BBG0"/>
<evidence type="ECO:0000256" key="1">
    <source>
        <dbReference type="ARBA" id="ARBA00005466"/>
    </source>
</evidence>
<dbReference type="PROSITE" id="PS51387">
    <property type="entry name" value="FAD_PCMH"/>
    <property type="match status" value="1"/>
</dbReference>
<dbReference type="PANTHER" id="PTHR42973:SF13">
    <property type="entry name" value="FAD-BINDING PCMH-TYPE DOMAIN-CONTAINING PROTEIN"/>
    <property type="match status" value="1"/>
</dbReference>
<accession>A0AAD7BBG0</accession>